<feature type="compositionally biased region" description="Low complexity" evidence="1">
    <location>
        <begin position="140"/>
        <end position="149"/>
    </location>
</feature>
<accession>A0A9N9ZMA1</accession>
<feature type="region of interest" description="Disordered" evidence="1">
    <location>
        <begin position="82"/>
        <end position="158"/>
    </location>
</feature>
<dbReference type="Proteomes" id="UP000775872">
    <property type="component" value="Unassembled WGS sequence"/>
</dbReference>
<reference evidence="3" key="1">
    <citation type="submission" date="2019-06" db="EMBL/GenBank/DDBJ databases">
        <authorList>
            <person name="Broberg M."/>
        </authorList>
    </citation>
    <scope>NUCLEOTIDE SEQUENCE [LARGE SCALE GENOMIC DNA]</scope>
</reference>
<keyword evidence="3" id="KW-1185">Reference proteome</keyword>
<comment type="caution">
    <text evidence="2">The sequence shown here is derived from an EMBL/GenBank/DDBJ whole genome shotgun (WGS) entry which is preliminary data.</text>
</comment>
<feature type="compositionally biased region" description="Pro residues" evidence="1">
    <location>
        <begin position="83"/>
        <end position="104"/>
    </location>
</feature>
<organism evidence="2 3">
    <name type="scientific">Clonostachys solani</name>
    <dbReference type="NCBI Taxonomy" id="160281"/>
    <lineage>
        <taxon>Eukaryota</taxon>
        <taxon>Fungi</taxon>
        <taxon>Dikarya</taxon>
        <taxon>Ascomycota</taxon>
        <taxon>Pezizomycotina</taxon>
        <taxon>Sordariomycetes</taxon>
        <taxon>Hypocreomycetidae</taxon>
        <taxon>Hypocreales</taxon>
        <taxon>Bionectriaceae</taxon>
        <taxon>Clonostachys</taxon>
    </lineage>
</organism>
<evidence type="ECO:0000256" key="1">
    <source>
        <dbReference type="SAM" id="MobiDB-lite"/>
    </source>
</evidence>
<reference evidence="2 3" key="2">
    <citation type="submission" date="2021-10" db="EMBL/GenBank/DDBJ databases">
        <authorList>
            <person name="Piombo E."/>
        </authorList>
    </citation>
    <scope>NUCLEOTIDE SEQUENCE [LARGE SCALE GENOMIC DNA]</scope>
</reference>
<sequence>MMSRSSSTEAIPRTNRRRATSYLYLAPRPVYVSTSLIDNQREHPPRQSLFSAFSDEQSPYLQNHPLAPSEFETVFSSIFSSAPPRPTSLPPLGPHFSPPEPALVPIPTATAAPSQSEASNLAVPSTTASPPLTLAPPPSSTTSMSISSTKYRVGQPPVRPLPLENAYDVAGVCSPDELDKLYERVADILASHEIKRPELREPTGPWDSDDGSDDFICLVYRSVPGVPDSDRLTLLITAEWTDSSATNWKLAVQDIRPFVVSRLGQQVHVEMIATYLTTPREIGPLGHHPLIQDNWDAICGKIQKVLQSHPASRDNVTLVTVFRMGYHKKIEDNPVTVYVSVTHDCPEASWPPIIDGINEILEPYPVELFFEHNYWTPTAFELRPPSSGKSFRKEFVRRPYQERPDLGADISPAQYIEHDGQKQNPMLGTLGCYVDFKTRHGEQKTMALTDYHVCRPCVPGYTLEETADEGKPNGMPLPGSLLKTLDRSGIDPDHAHVVSDMEHPSRQRHNINVAGLNASLEKNPKGRIRSLVETRLGIAQRAFHEDANILGKVWAASGFDHRGTADDSFVEWALIEVQPNRRGSNRLPGLSAWESLYEFVDWPDEEEGMGSLKMYRHDTTLGTLEPGTKVFKYGAATGLTVGHYQQLRSVVGPSMLNANPSRATTMAYLVERVGDRQFSGPGDSGAVVYDQEGHALGLVYRRFRPSVTTLKQGDYFTWVIAMDQIFEDIERFCGVTDLRISPPVGSPPN</sequence>
<evidence type="ECO:0000313" key="2">
    <source>
        <dbReference type="EMBL" id="CAH0058031.1"/>
    </source>
</evidence>
<dbReference type="EMBL" id="CABFOC020000082">
    <property type="protein sequence ID" value="CAH0058031.1"/>
    <property type="molecule type" value="Genomic_DNA"/>
</dbReference>
<name>A0A9N9ZMA1_9HYPO</name>
<protein>
    <submittedName>
        <fullName evidence="2">Uncharacterized protein</fullName>
    </submittedName>
</protein>
<proteinExistence type="predicted"/>
<dbReference type="AlphaFoldDB" id="A0A9N9ZMA1"/>
<gene>
    <name evidence="2" type="ORF">CSOL1703_00008508</name>
</gene>
<dbReference type="OrthoDB" id="5424209at2759"/>
<evidence type="ECO:0000313" key="3">
    <source>
        <dbReference type="Proteomes" id="UP000775872"/>
    </source>
</evidence>
<feature type="compositionally biased region" description="Polar residues" evidence="1">
    <location>
        <begin position="111"/>
        <end position="123"/>
    </location>
</feature>